<evidence type="ECO:0000256" key="1">
    <source>
        <dbReference type="SAM" id="MobiDB-lite"/>
    </source>
</evidence>
<comment type="caution">
    <text evidence="2">The sequence shown here is derived from an EMBL/GenBank/DDBJ whole genome shotgun (WGS) entry which is preliminary data.</text>
</comment>
<reference evidence="2 3" key="1">
    <citation type="journal article" date="2021" name="Int. J. Syst. Evol. Microbiol.">
        <title>Amazonocrinis nigriterrae gen. nov., sp. nov., Atlanticothrix silvestris gen. nov., sp. nov. and Dendronalium phyllosphericum gen. nov., sp. nov., nostocacean cyanobacteria from Brazilian environments.</title>
        <authorList>
            <person name="Alvarenga D.O."/>
            <person name="Andreote A.P.D."/>
            <person name="Branco L.H.Z."/>
            <person name="Delbaje E."/>
            <person name="Cruz R.B."/>
            <person name="Varani A.M."/>
            <person name="Fiore M.F."/>
        </authorList>
    </citation>
    <scope>NUCLEOTIDE SEQUENCE [LARGE SCALE GENOMIC DNA]</scope>
    <source>
        <strain evidence="2 3">CENA67</strain>
    </source>
</reference>
<keyword evidence="3" id="KW-1185">Reference proteome</keyword>
<protein>
    <submittedName>
        <fullName evidence="2">DeoR family transcriptional regulator</fullName>
    </submittedName>
</protein>
<gene>
    <name evidence="2" type="ORF">I8748_31685</name>
</gene>
<feature type="compositionally biased region" description="Polar residues" evidence="1">
    <location>
        <begin position="19"/>
        <end position="39"/>
    </location>
</feature>
<evidence type="ECO:0000313" key="2">
    <source>
        <dbReference type="EMBL" id="MBH8566662.1"/>
    </source>
</evidence>
<evidence type="ECO:0000313" key="3">
    <source>
        <dbReference type="Proteomes" id="UP000632766"/>
    </source>
</evidence>
<proteinExistence type="predicted"/>
<accession>A0A8J7HWR8</accession>
<dbReference type="Proteomes" id="UP000632766">
    <property type="component" value="Unassembled WGS sequence"/>
</dbReference>
<feature type="region of interest" description="Disordered" evidence="1">
    <location>
        <begin position="19"/>
        <end position="43"/>
    </location>
</feature>
<organism evidence="2 3">
    <name type="scientific">Amazonocrinis nigriterrae CENA67</name>
    <dbReference type="NCBI Taxonomy" id="2794033"/>
    <lineage>
        <taxon>Bacteria</taxon>
        <taxon>Bacillati</taxon>
        <taxon>Cyanobacteriota</taxon>
        <taxon>Cyanophyceae</taxon>
        <taxon>Nostocales</taxon>
        <taxon>Nostocaceae</taxon>
        <taxon>Amazonocrinis</taxon>
        <taxon>Amazonocrinis nigriterrae</taxon>
    </lineage>
</organism>
<sequence>MGFSAPSYAADTLCATVTSEAQPQSGQKNRSSGNFSTQGCGPRLKWTSPPLIVYRVMRDVSGGTDPVILGAVTNGLVTNAINERSLYIANPQNAKQSFQVTVYSTDDPTNN</sequence>
<dbReference type="AlphaFoldDB" id="A0A8J7HWR8"/>
<name>A0A8J7HWR8_9NOST</name>
<dbReference type="EMBL" id="JAECZC010000102">
    <property type="protein sequence ID" value="MBH8566662.1"/>
    <property type="molecule type" value="Genomic_DNA"/>
</dbReference>